<dbReference type="AlphaFoldDB" id="A0A5C8KSD2"/>
<evidence type="ECO:0000313" key="7">
    <source>
        <dbReference type="Proteomes" id="UP000321248"/>
    </source>
</evidence>
<keyword evidence="4" id="KW-0411">Iron-sulfur</keyword>
<organism evidence="6 7">
    <name type="scientific">Alkalisalibacterium limincola</name>
    <dbReference type="NCBI Taxonomy" id="2699169"/>
    <lineage>
        <taxon>Bacteria</taxon>
        <taxon>Pseudomonadati</taxon>
        <taxon>Pseudomonadota</taxon>
        <taxon>Gammaproteobacteria</taxon>
        <taxon>Lysobacterales</taxon>
        <taxon>Lysobacteraceae</taxon>
        <taxon>Alkalisalibacterium</taxon>
    </lineage>
</organism>
<protein>
    <recommendedName>
        <fullName evidence="5">4Fe-4S ferredoxin-type domain-containing protein</fullName>
    </recommendedName>
</protein>
<dbReference type="SUPFAM" id="SSF54862">
    <property type="entry name" value="4Fe-4S ferredoxins"/>
    <property type="match status" value="1"/>
</dbReference>
<dbReference type="PANTHER" id="PTHR43687">
    <property type="entry name" value="ADENYLYLSULFATE REDUCTASE, BETA SUBUNIT"/>
    <property type="match status" value="1"/>
</dbReference>
<evidence type="ECO:0000256" key="2">
    <source>
        <dbReference type="ARBA" id="ARBA00022723"/>
    </source>
</evidence>
<dbReference type="OrthoDB" id="6117400at2"/>
<evidence type="ECO:0000259" key="5">
    <source>
        <dbReference type="PROSITE" id="PS51379"/>
    </source>
</evidence>
<feature type="domain" description="4Fe-4S ferredoxin-type" evidence="5">
    <location>
        <begin position="464"/>
        <end position="493"/>
    </location>
</feature>
<dbReference type="InterPro" id="IPR017896">
    <property type="entry name" value="4Fe4S_Fe-S-bd"/>
</dbReference>
<evidence type="ECO:0000313" key="6">
    <source>
        <dbReference type="EMBL" id="TXK62364.1"/>
    </source>
</evidence>
<dbReference type="PROSITE" id="PS51379">
    <property type="entry name" value="4FE4S_FER_2"/>
    <property type="match status" value="3"/>
</dbReference>
<dbReference type="InterPro" id="IPR017900">
    <property type="entry name" value="4Fe4S_Fe_S_CS"/>
</dbReference>
<dbReference type="GO" id="GO:0051539">
    <property type="term" value="F:4 iron, 4 sulfur cluster binding"/>
    <property type="evidence" value="ECO:0007669"/>
    <property type="project" value="UniProtKB-KW"/>
</dbReference>
<dbReference type="EMBL" id="VRTS01000005">
    <property type="protein sequence ID" value="TXK62364.1"/>
    <property type="molecule type" value="Genomic_DNA"/>
</dbReference>
<dbReference type="GO" id="GO:0046872">
    <property type="term" value="F:metal ion binding"/>
    <property type="evidence" value="ECO:0007669"/>
    <property type="project" value="UniProtKB-KW"/>
</dbReference>
<comment type="caution">
    <text evidence="6">The sequence shown here is derived from an EMBL/GenBank/DDBJ whole genome shotgun (WGS) entry which is preliminary data.</text>
</comment>
<keyword evidence="7" id="KW-1185">Reference proteome</keyword>
<dbReference type="InterPro" id="IPR050572">
    <property type="entry name" value="Fe-S_Ferredoxin"/>
</dbReference>
<dbReference type="PROSITE" id="PS00198">
    <property type="entry name" value="4FE4S_FER_1"/>
    <property type="match status" value="1"/>
</dbReference>
<dbReference type="Gene3D" id="3.30.70.20">
    <property type="match status" value="2"/>
</dbReference>
<dbReference type="PANTHER" id="PTHR43687:SF4">
    <property type="entry name" value="BLR5484 PROTEIN"/>
    <property type="match status" value="1"/>
</dbReference>
<dbReference type="Proteomes" id="UP000321248">
    <property type="component" value="Unassembled WGS sequence"/>
</dbReference>
<feature type="domain" description="4Fe-4S ferredoxin-type" evidence="5">
    <location>
        <begin position="433"/>
        <end position="462"/>
    </location>
</feature>
<keyword evidence="1" id="KW-0004">4Fe-4S</keyword>
<feature type="domain" description="4Fe-4S ferredoxin-type" evidence="5">
    <location>
        <begin position="227"/>
        <end position="256"/>
    </location>
</feature>
<accession>A0A5C8KSD2</accession>
<evidence type="ECO:0000256" key="4">
    <source>
        <dbReference type="ARBA" id="ARBA00023014"/>
    </source>
</evidence>
<dbReference type="RefSeq" id="WP_147891782.1">
    <property type="nucleotide sequence ID" value="NZ_VRTS01000005.1"/>
</dbReference>
<name>A0A5C8KSD2_9GAMM</name>
<proteinExistence type="predicted"/>
<dbReference type="Pfam" id="PF12838">
    <property type="entry name" value="Fer4_7"/>
    <property type="match status" value="1"/>
</dbReference>
<keyword evidence="2" id="KW-0479">Metal-binding</keyword>
<gene>
    <name evidence="6" type="ORF">FU658_09055</name>
</gene>
<evidence type="ECO:0000256" key="3">
    <source>
        <dbReference type="ARBA" id="ARBA00023004"/>
    </source>
</evidence>
<evidence type="ECO:0000256" key="1">
    <source>
        <dbReference type="ARBA" id="ARBA00022485"/>
    </source>
</evidence>
<sequence length="575" mass="61011">MSTPATDIDAPVYSDWAWSDDTVAAGQSGARAAALAALSTMQSEPTSLVSYQSRGCVLVIGPLDAAWSAALQLPASMRRVVLAEPGEEPLPDGARESEDPVLVRAPLAGLRGHLGEFIAEAKGAGGETIDLAALYVSPKPRFDLVLDLGRTPALAQVRPPLGYFRVGRDTDALRSALAEIPDLVGEFEKPRFFNYDPAICAHGRSGLRGCTRCLDACSTGAIRSLGDLIEVDPYLCQGDGGCTTVCPSGAISYAYPPPRDLLQALKAMLVAYREAGGQAPRVLLHDAEGGHDLLRAHAAQLPGDVLPLQVEEITAAGLDVWLSAMAYGADRVGLLLGTARADHEASTLALQLRIAESLMTGMGHAPGRIGTVDAASLADWCTPEPAQVGHAPPAGFDTHNDKRATLRLALAHLHRTAPAPQAAVALPAGAPFGEVRVDTAACTLCMGCVSVCPSHALTDGGETPRLDFTEDLCLQCGLCERACPEQAITLAPRFVYDFEVRRQPRVLNEEEPFCCVACGEPFATPSVMEKMAQRLQGHPLWADEATRARMQMCGDCRVKDMMRADIAKFRDTGTT</sequence>
<keyword evidence="3" id="KW-0408">Iron</keyword>
<reference evidence="6 7" key="1">
    <citation type="submission" date="2019-08" db="EMBL/GenBank/DDBJ databases">
        <authorList>
            <person name="Karlyshev A.V."/>
        </authorList>
    </citation>
    <scope>NUCLEOTIDE SEQUENCE [LARGE SCALE GENOMIC DNA]</scope>
    <source>
        <strain evidence="6 7">Alg18-2.2</strain>
    </source>
</reference>